<dbReference type="InterPro" id="IPR054363">
    <property type="entry name" value="GH95_cat"/>
</dbReference>
<evidence type="ECO:0000313" key="5">
    <source>
        <dbReference type="EMBL" id="KAF9890104.1"/>
    </source>
</evidence>
<feature type="domain" description="Glycosyl hydrolase family 95 N-terminal" evidence="2">
    <location>
        <begin position="30"/>
        <end position="270"/>
    </location>
</feature>
<dbReference type="PANTHER" id="PTHR31084:SF0">
    <property type="entry name" value="ALPHA-L-FUCOSIDASE 2"/>
    <property type="match status" value="1"/>
</dbReference>
<dbReference type="Gene3D" id="1.50.10.10">
    <property type="match status" value="1"/>
</dbReference>
<reference evidence="5" key="1">
    <citation type="journal article" date="2019" name="Beilstein J. Org. Chem.">
        <title>Nanangenines: drimane sesquiterpenoids as the dominant metabolite cohort of a novel Australian fungus, Aspergillus nanangensis.</title>
        <authorList>
            <person name="Lacey H.J."/>
            <person name="Gilchrist C.L.M."/>
            <person name="Crombie A."/>
            <person name="Kalaitzis J.A."/>
            <person name="Vuong D."/>
            <person name="Rutledge P.J."/>
            <person name="Turner P."/>
            <person name="Pitt J.I."/>
            <person name="Lacey E."/>
            <person name="Chooi Y.H."/>
            <person name="Piggott A.M."/>
        </authorList>
    </citation>
    <scope>NUCLEOTIDE SEQUENCE</scope>
    <source>
        <strain evidence="5">MST-FP2251</strain>
    </source>
</reference>
<dbReference type="InterPro" id="IPR016518">
    <property type="entry name" value="Alpha-L-fucosidase"/>
</dbReference>
<dbReference type="Pfam" id="PF21307">
    <property type="entry name" value="Glyco_hydro_95_C"/>
    <property type="match status" value="1"/>
</dbReference>
<dbReference type="EMBL" id="VCAU01000029">
    <property type="protein sequence ID" value="KAF9890104.1"/>
    <property type="molecule type" value="Genomic_DNA"/>
</dbReference>
<feature type="signal peptide" evidence="1">
    <location>
        <begin position="1"/>
        <end position="22"/>
    </location>
</feature>
<evidence type="ECO:0000313" key="6">
    <source>
        <dbReference type="Proteomes" id="UP001194746"/>
    </source>
</evidence>
<gene>
    <name evidence="5" type="ORF">FE257_006265</name>
</gene>
<dbReference type="InterPro" id="IPR027414">
    <property type="entry name" value="GH95_N_dom"/>
</dbReference>
<feature type="domain" description="Glycosyl hydrolase family 95 catalytic" evidence="4">
    <location>
        <begin position="293"/>
        <end position="711"/>
    </location>
</feature>
<evidence type="ECO:0000256" key="1">
    <source>
        <dbReference type="SAM" id="SignalP"/>
    </source>
</evidence>
<evidence type="ECO:0000259" key="4">
    <source>
        <dbReference type="Pfam" id="PF22124"/>
    </source>
</evidence>
<evidence type="ECO:0000259" key="2">
    <source>
        <dbReference type="Pfam" id="PF14498"/>
    </source>
</evidence>
<keyword evidence="6" id="KW-1185">Reference proteome</keyword>
<evidence type="ECO:0000259" key="3">
    <source>
        <dbReference type="Pfam" id="PF21307"/>
    </source>
</evidence>
<dbReference type="InterPro" id="IPR012341">
    <property type="entry name" value="6hp_glycosidase-like_sf"/>
</dbReference>
<organism evidence="5 6">
    <name type="scientific">Aspergillus nanangensis</name>
    <dbReference type="NCBI Taxonomy" id="2582783"/>
    <lineage>
        <taxon>Eukaryota</taxon>
        <taxon>Fungi</taxon>
        <taxon>Dikarya</taxon>
        <taxon>Ascomycota</taxon>
        <taxon>Pezizomycotina</taxon>
        <taxon>Eurotiomycetes</taxon>
        <taxon>Eurotiomycetidae</taxon>
        <taxon>Eurotiales</taxon>
        <taxon>Aspergillaceae</taxon>
        <taxon>Aspergillus</taxon>
        <taxon>Aspergillus subgen. Circumdati</taxon>
    </lineage>
</organism>
<feature type="chain" id="PRO_5042152612" description="Glycosyl hydrolase family 95 N-terminal domain-containing protein" evidence="1">
    <location>
        <begin position="23"/>
        <end position="802"/>
    </location>
</feature>
<name>A0AAD4CP35_ASPNN</name>
<dbReference type="SUPFAM" id="SSF48208">
    <property type="entry name" value="Six-hairpin glycosidases"/>
    <property type="match status" value="1"/>
</dbReference>
<dbReference type="Pfam" id="PF22124">
    <property type="entry name" value="Glyco_hydro_95_cat"/>
    <property type="match status" value="1"/>
</dbReference>
<protein>
    <recommendedName>
        <fullName evidence="7">Glycosyl hydrolase family 95 N-terminal domain-containing protein</fullName>
    </recommendedName>
</protein>
<dbReference type="GO" id="GO:0005975">
    <property type="term" value="P:carbohydrate metabolic process"/>
    <property type="evidence" value="ECO:0007669"/>
    <property type="project" value="InterPro"/>
</dbReference>
<comment type="caution">
    <text evidence="5">The sequence shown here is derived from an EMBL/GenBank/DDBJ whole genome shotgun (WGS) entry which is preliminary data.</text>
</comment>
<dbReference type="InterPro" id="IPR049053">
    <property type="entry name" value="AFCA-like_C"/>
</dbReference>
<accession>A0AAD4CP35</accession>
<dbReference type="PANTHER" id="PTHR31084">
    <property type="entry name" value="ALPHA-L-FUCOSIDASE 2"/>
    <property type="match status" value="1"/>
</dbReference>
<feature type="domain" description="Alpha fucosidase A-like C-terminal" evidence="3">
    <location>
        <begin position="713"/>
        <end position="782"/>
    </location>
</feature>
<sequence>MHTTPGKNTLLALLALAGDVLAILDGSRYMWFAQPAQWPIFEEGMPIGNGRVAATIYGGGAEVLGINENSIWTGPFQDRTPLNASQNEPIVRSMLQEGHISEAYDLTMSQMIPTNNDPRAFSYFGNINLDFGHADDDMADYVRWLDTKEGTAGVEYTVDGVTFTREYTPSYPHGVLLARFTTSKPGALNLNVTMSRTDHIQSVVASAAKDNNTVTLVSSSGQSEDENPILWTGQARFVSGNASCTTSGANLLIKGATTVDMFFDVETSFRYPTQTAWEAEMRRKLNNVYKTGYKAAKQAAVADTKSLLGRVTLDLGTSPNALADLPTDQRIINARNSSSDVQLTVLVFNYGRHLLAASSRKTANSTSLPANLQGIWNNSTSAPWGGKYTININIEMNYWPAGPTNLIETQEPLFDLMAVANARGQTLAKSMYGCPGTVFHHNLDLWGDGAPTDNYTVSTMWPMGAAWLASHMMEHYRFTADKAFLRDIAYPFLVDVATFYQCYTFDYQGYRVTGPSLSPENSFYIPDNFTKAGELGYVDLAPAMDNQLMTDVFSSVLEAAEILKLDNSAVDAAREFLPLIQPPLIGSLGQILEWRLEYKEKAPGQKHLSPLWALMPGTQFSPLVNQTLGSAAEVLLDRRVSHGAGSTGWSRTWLINQYARLYRGDDAWDHLTEWFAVFTTPFNLYNTDGGAPYKFQIDGNFGFVSGVTEMLLQSHAGVVHLLPALPTALPTGSVKGLVARGNFVVDIAWDEGKLISAQITSRAGAELSLRYMNGSAISVNGAAYTDPIVTTAGKVYKIVPRG</sequence>
<proteinExistence type="predicted"/>
<evidence type="ECO:0008006" key="7">
    <source>
        <dbReference type="Google" id="ProtNLM"/>
    </source>
</evidence>
<keyword evidence="1" id="KW-0732">Signal</keyword>
<reference evidence="5" key="2">
    <citation type="submission" date="2020-02" db="EMBL/GenBank/DDBJ databases">
        <authorList>
            <person name="Gilchrist C.L.M."/>
            <person name="Chooi Y.-H."/>
        </authorList>
    </citation>
    <scope>NUCLEOTIDE SEQUENCE</scope>
    <source>
        <strain evidence="5">MST-FP2251</strain>
    </source>
</reference>
<dbReference type="Pfam" id="PF14498">
    <property type="entry name" value="Glyco_hyd_65N_2"/>
    <property type="match status" value="1"/>
</dbReference>
<dbReference type="AlphaFoldDB" id="A0AAD4CP35"/>
<dbReference type="Proteomes" id="UP001194746">
    <property type="component" value="Unassembled WGS sequence"/>
</dbReference>
<dbReference type="InterPro" id="IPR008928">
    <property type="entry name" value="6-hairpin_glycosidase_sf"/>
</dbReference>
<dbReference type="PIRSF" id="PIRSF007663">
    <property type="entry name" value="UCP007663"/>
    <property type="match status" value="1"/>
</dbReference>
<dbReference type="GO" id="GO:0004560">
    <property type="term" value="F:alpha-L-fucosidase activity"/>
    <property type="evidence" value="ECO:0007669"/>
    <property type="project" value="InterPro"/>
</dbReference>